<name>A0ACB8W502_9TELE</name>
<evidence type="ECO:0000313" key="1">
    <source>
        <dbReference type="EMBL" id="KAI3363095.1"/>
    </source>
</evidence>
<proteinExistence type="predicted"/>
<protein>
    <submittedName>
        <fullName evidence="1">Uncharacterized protein</fullName>
    </submittedName>
</protein>
<gene>
    <name evidence="1" type="ORF">L3Q82_011746</name>
</gene>
<feature type="non-terminal residue" evidence="1">
    <location>
        <position position="1"/>
    </location>
</feature>
<comment type="caution">
    <text evidence="1">The sequence shown here is derived from an EMBL/GenBank/DDBJ whole genome shotgun (WGS) entry which is preliminary data.</text>
</comment>
<evidence type="ECO:0000313" key="2">
    <source>
        <dbReference type="Proteomes" id="UP000831701"/>
    </source>
</evidence>
<reference evidence="1" key="1">
    <citation type="submission" date="2022-04" db="EMBL/GenBank/DDBJ databases">
        <title>Jade perch genome.</title>
        <authorList>
            <person name="Chao B."/>
        </authorList>
    </citation>
    <scope>NUCLEOTIDE SEQUENCE</scope>
    <source>
        <strain evidence="1">CB-2022</strain>
    </source>
</reference>
<sequence>SRFSSSPSQLYLTLPVSVVFFYCLSLPLFSLDSLLSLLHVKMDDTESVQPSLNSSYVPSTLGNHHVSEDEESEDQSPSASLLPRHSSVPLAMRYSPEDSYNLVYIIFFLMGIGSLLPWNFFITAKHYWLYKLSNNTHHGGNEEEERSDLSDYFESYLAIASTVPSVLCLILNYVLVNRLSSNVRILTSLLVILLVFVVTTVMVKVDVSDCRTQFFVGTLVSVAVVSGASNLFSGSMFGISGHFPMRISQALISGQAMGGTLSAVASIVDLAAAKNATDSALVYFLTADVFILLCIITYLLLPRLAYSRHYMLAATCTGSGALSEGGAAGAGSRVSVPPLQPILKKTLVLGLSVFYVFCVSIMVFPAVSSGIQSIHKDSGSPWTTTYFVPLTSFLLYNVADFCGRQATAWLQVPGPTSGVLPVLVLCRSVMVPIFMFCNYQPRDHLHTVFFAHDIYPVVFNCLLGLSNGYLGTLPMIYGPKVVPRELAEATGVVMSFFLTLGLAVGSAFSVLIVHCI</sequence>
<organism evidence="1 2">
    <name type="scientific">Scortum barcoo</name>
    <name type="common">barcoo grunter</name>
    <dbReference type="NCBI Taxonomy" id="214431"/>
    <lineage>
        <taxon>Eukaryota</taxon>
        <taxon>Metazoa</taxon>
        <taxon>Chordata</taxon>
        <taxon>Craniata</taxon>
        <taxon>Vertebrata</taxon>
        <taxon>Euteleostomi</taxon>
        <taxon>Actinopterygii</taxon>
        <taxon>Neopterygii</taxon>
        <taxon>Teleostei</taxon>
        <taxon>Neoteleostei</taxon>
        <taxon>Acanthomorphata</taxon>
        <taxon>Eupercaria</taxon>
        <taxon>Centrarchiformes</taxon>
        <taxon>Terapontoidei</taxon>
        <taxon>Terapontidae</taxon>
        <taxon>Scortum</taxon>
    </lineage>
</organism>
<dbReference type="EMBL" id="CM041544">
    <property type="protein sequence ID" value="KAI3363095.1"/>
    <property type="molecule type" value="Genomic_DNA"/>
</dbReference>
<keyword evidence="2" id="KW-1185">Reference proteome</keyword>
<accession>A0ACB8W502</accession>
<dbReference type="Proteomes" id="UP000831701">
    <property type="component" value="Chromosome 14"/>
</dbReference>